<dbReference type="Proteomes" id="UP000284908">
    <property type="component" value="Unassembled WGS sequence"/>
</dbReference>
<evidence type="ECO:0000313" key="1">
    <source>
        <dbReference type="EMBL" id="RJT44535.1"/>
    </source>
</evidence>
<protein>
    <submittedName>
        <fullName evidence="1">PerC family transcriptional regulator</fullName>
    </submittedName>
</protein>
<gene>
    <name evidence="1" type="ORF">D6C13_10225</name>
</gene>
<keyword evidence="2" id="KW-1185">Reference proteome</keyword>
<proteinExistence type="predicted"/>
<dbReference type="InterPro" id="IPR024684">
    <property type="entry name" value="Tscrpt_act_PerC/SfV_Orf40"/>
</dbReference>
<accession>A0A419N9M6</accession>
<comment type="caution">
    <text evidence="1">The sequence shown here is derived from an EMBL/GenBank/DDBJ whole genome shotgun (WGS) entry which is preliminary data.</text>
</comment>
<sequence>MRALRLLELPVIRDDKAEHLEESGLYYRAASRWLAVFDQHQSEDAREWLIKRREQCLSKVGDPLADRARRRREYKAMARYAG</sequence>
<reference evidence="1 2" key="1">
    <citation type="submission" date="2018-09" db="EMBL/GenBank/DDBJ databases">
        <authorList>
            <person name="Le Fleche-Mateos A."/>
        </authorList>
    </citation>
    <scope>NUCLEOTIDE SEQUENCE [LARGE SCALE GENOMIC DNA]</scope>
    <source>
        <strain evidence="1 2">DSM 27399</strain>
    </source>
</reference>
<dbReference type="AlphaFoldDB" id="A0A419N9M6"/>
<organism evidence="1 2">
    <name type="scientific">Rahnella woolbedingensis</name>
    <dbReference type="NCBI Taxonomy" id="1510574"/>
    <lineage>
        <taxon>Bacteria</taxon>
        <taxon>Pseudomonadati</taxon>
        <taxon>Pseudomonadota</taxon>
        <taxon>Gammaproteobacteria</taxon>
        <taxon>Enterobacterales</taxon>
        <taxon>Yersiniaceae</taxon>
        <taxon>Rahnella</taxon>
    </lineage>
</organism>
<dbReference type="OrthoDB" id="6630580at2"/>
<dbReference type="Pfam" id="PF06069">
    <property type="entry name" value="PerC"/>
    <property type="match status" value="1"/>
</dbReference>
<evidence type="ECO:0000313" key="2">
    <source>
        <dbReference type="Proteomes" id="UP000284908"/>
    </source>
</evidence>
<dbReference type="EMBL" id="RAHH01000010">
    <property type="protein sequence ID" value="RJT44535.1"/>
    <property type="molecule type" value="Genomic_DNA"/>
</dbReference>
<name>A0A419N9M6_9GAMM</name>